<evidence type="ECO:0000256" key="1">
    <source>
        <dbReference type="SAM" id="MobiDB-lite"/>
    </source>
</evidence>
<gene>
    <name evidence="3" type="ORF">C1J01_24505</name>
</gene>
<comment type="caution">
    <text evidence="3">The sequence shown here is derived from an EMBL/GenBank/DDBJ whole genome shotgun (WGS) entry which is preliminary data.</text>
</comment>
<dbReference type="InterPro" id="IPR041581">
    <property type="entry name" value="Glyoxalase_6"/>
</dbReference>
<dbReference type="Proteomes" id="UP000249304">
    <property type="component" value="Unassembled WGS sequence"/>
</dbReference>
<dbReference type="Gene3D" id="3.10.180.10">
    <property type="entry name" value="2,3-Dihydroxybiphenyl 1,2-Dioxygenase, domain 1"/>
    <property type="match status" value="1"/>
</dbReference>
<evidence type="ECO:0000259" key="2">
    <source>
        <dbReference type="PROSITE" id="PS51819"/>
    </source>
</evidence>
<reference evidence="3 4" key="1">
    <citation type="submission" date="2018-01" db="EMBL/GenBank/DDBJ databases">
        <title>Draft genome sequence of Nonomuraea sp. KC333.</title>
        <authorList>
            <person name="Sahin N."/>
            <person name="Saygin H."/>
            <person name="Ay H."/>
        </authorList>
    </citation>
    <scope>NUCLEOTIDE SEQUENCE [LARGE SCALE GENOMIC DNA]</scope>
    <source>
        <strain evidence="3 4">KC333</strain>
    </source>
</reference>
<proteinExistence type="predicted"/>
<accession>A0A2W2DTF5</accession>
<protein>
    <submittedName>
        <fullName evidence="3">Glyoxalase</fullName>
    </submittedName>
</protein>
<keyword evidence="4" id="KW-1185">Reference proteome</keyword>
<dbReference type="OrthoDB" id="956698at2"/>
<name>A0A2W2DTF5_9ACTN</name>
<sequence>MKRRRGAVDQGGTTVAPVKETPVTSQADQPAVRQLRLVVEADDYEAALAFYRDVLGLPEQAAFSGGDGARVAILDAGRATLEIANPAQKKMIDEVEVGRQVAPRIRVAFEVDDARETTGRLVEAGATEVAPPVVTPWRSLNARLDAPAGLHITVFQELSPPEERESLEGFGTDG</sequence>
<feature type="domain" description="VOC" evidence="2">
    <location>
        <begin position="33"/>
        <end position="157"/>
    </location>
</feature>
<evidence type="ECO:0000313" key="4">
    <source>
        <dbReference type="Proteomes" id="UP000249304"/>
    </source>
</evidence>
<dbReference type="AlphaFoldDB" id="A0A2W2DTF5"/>
<dbReference type="InterPro" id="IPR037523">
    <property type="entry name" value="VOC_core"/>
</dbReference>
<dbReference type="PROSITE" id="PS51819">
    <property type="entry name" value="VOC"/>
    <property type="match status" value="1"/>
</dbReference>
<evidence type="ECO:0000313" key="3">
    <source>
        <dbReference type="EMBL" id="PZG15282.1"/>
    </source>
</evidence>
<dbReference type="SUPFAM" id="SSF54593">
    <property type="entry name" value="Glyoxalase/Bleomycin resistance protein/Dihydroxybiphenyl dioxygenase"/>
    <property type="match status" value="1"/>
</dbReference>
<dbReference type="InterPro" id="IPR029068">
    <property type="entry name" value="Glyas_Bleomycin-R_OHBP_Dase"/>
</dbReference>
<dbReference type="EMBL" id="POUD01000109">
    <property type="protein sequence ID" value="PZG15282.1"/>
    <property type="molecule type" value="Genomic_DNA"/>
</dbReference>
<dbReference type="Pfam" id="PF18029">
    <property type="entry name" value="Glyoxalase_6"/>
    <property type="match status" value="1"/>
</dbReference>
<feature type="region of interest" description="Disordered" evidence="1">
    <location>
        <begin position="1"/>
        <end position="29"/>
    </location>
</feature>
<organism evidence="3 4">
    <name type="scientific">Nonomuraea aridisoli</name>
    <dbReference type="NCBI Taxonomy" id="2070368"/>
    <lineage>
        <taxon>Bacteria</taxon>
        <taxon>Bacillati</taxon>
        <taxon>Actinomycetota</taxon>
        <taxon>Actinomycetes</taxon>
        <taxon>Streptosporangiales</taxon>
        <taxon>Streptosporangiaceae</taxon>
        <taxon>Nonomuraea</taxon>
    </lineage>
</organism>